<name>A0A6B9XVV8_ENTCL</name>
<dbReference type="SUPFAM" id="SSF53448">
    <property type="entry name" value="Nucleotide-diphospho-sugar transferases"/>
    <property type="match status" value="1"/>
</dbReference>
<dbReference type="EMBL" id="MK595720">
    <property type="protein sequence ID" value="QHR93145.1"/>
    <property type="molecule type" value="Genomic_DNA"/>
</dbReference>
<organism evidence="3">
    <name type="scientific">Enterobacter cloacae</name>
    <dbReference type="NCBI Taxonomy" id="550"/>
    <lineage>
        <taxon>Bacteria</taxon>
        <taxon>Pseudomonadati</taxon>
        <taxon>Pseudomonadota</taxon>
        <taxon>Gammaproteobacteria</taxon>
        <taxon>Enterobacterales</taxon>
        <taxon>Enterobacteriaceae</taxon>
        <taxon>Enterobacter</taxon>
        <taxon>Enterobacter cloacae complex</taxon>
    </lineage>
</organism>
<gene>
    <name evidence="2" type="ORF">TUM16652_41370</name>
</gene>
<keyword evidence="3" id="KW-0808">Transferase</keyword>
<proteinExistence type="predicted"/>
<dbReference type="Proteomes" id="UP001050241">
    <property type="component" value="Unassembled WGS sequence"/>
</dbReference>
<dbReference type="Pfam" id="PF00535">
    <property type="entry name" value="Glycos_transf_2"/>
    <property type="match status" value="1"/>
</dbReference>
<dbReference type="InterPro" id="IPR029044">
    <property type="entry name" value="Nucleotide-diphossugar_trans"/>
</dbReference>
<feature type="domain" description="Glycosyltransferase 2-like" evidence="1">
    <location>
        <begin position="5"/>
        <end position="123"/>
    </location>
</feature>
<reference evidence="3" key="1">
    <citation type="submission" date="2019-03" db="EMBL/GenBank/DDBJ databases">
        <title>Genetic characterization of the O-antigen and development of a molecular serotyping scheme for Enterobacter cloacae.</title>
        <authorList>
            <person name="Li Y."/>
            <person name="Huang J."/>
            <person name="Wang X."/>
            <person name="Xu C."/>
            <person name="Han T."/>
            <person name="Guo X."/>
        </authorList>
    </citation>
    <scope>NUCLEOTIDE SEQUENCE</scope>
    <source>
        <strain evidence="3">NCTC 11577</strain>
    </source>
</reference>
<dbReference type="CDD" id="cd00761">
    <property type="entry name" value="Glyco_tranf_GTA_type"/>
    <property type="match status" value="1"/>
</dbReference>
<dbReference type="RefSeq" id="WP_023303979.1">
    <property type="nucleotide sequence ID" value="NZ_BQFY01000034.1"/>
</dbReference>
<dbReference type="EMBL" id="BQFY01000034">
    <property type="protein sequence ID" value="GJJ85437.1"/>
    <property type="molecule type" value="Genomic_DNA"/>
</dbReference>
<accession>A0A6B9XVV8</accession>
<protein>
    <submittedName>
        <fullName evidence="3">Putative mycofactocin biosynthesis glycosyltransferase MftF</fullName>
    </submittedName>
</protein>
<evidence type="ECO:0000313" key="2">
    <source>
        <dbReference type="EMBL" id="GJJ85437.1"/>
    </source>
</evidence>
<reference evidence="2" key="2">
    <citation type="submission" date="2021-11" db="EMBL/GenBank/DDBJ databases">
        <title>WGS analysis for carbapenemase-producing Enterobacterales outbreak in a University Hospital, Japan.</title>
        <authorList>
            <person name="Tukada M."/>
            <person name="Miyazaki T."/>
            <person name="Aoki K."/>
            <person name="Yoshizawa S."/>
            <person name="Ishii Y."/>
            <person name="Tateda K."/>
        </authorList>
    </citation>
    <scope>NUCLEOTIDE SEQUENCE</scope>
    <source>
        <strain evidence="2">TUM16652</strain>
    </source>
</reference>
<dbReference type="PANTHER" id="PTHR22916">
    <property type="entry name" value="GLYCOSYLTRANSFERASE"/>
    <property type="match status" value="1"/>
</dbReference>
<dbReference type="GO" id="GO:0016758">
    <property type="term" value="F:hexosyltransferase activity"/>
    <property type="evidence" value="ECO:0007669"/>
    <property type="project" value="UniProtKB-ARBA"/>
</dbReference>
<evidence type="ECO:0000259" key="1">
    <source>
        <dbReference type="Pfam" id="PF00535"/>
    </source>
</evidence>
<dbReference type="AlphaFoldDB" id="A0A6B9XVV8"/>
<evidence type="ECO:0000313" key="3">
    <source>
        <dbReference type="EMBL" id="QHR93145.1"/>
    </source>
</evidence>
<dbReference type="Gene3D" id="3.90.550.10">
    <property type="entry name" value="Spore Coat Polysaccharide Biosynthesis Protein SpsA, Chain A"/>
    <property type="match status" value="1"/>
</dbReference>
<sequence length="294" mass="33696">MINTTVIIPYKNNLDALHRALKSVLSQTVEVSILIVDDGSEQSQKADLVVRELNHRNINVIYNDTSLGGGEARNIGIRNANTKFIAFLDCDDYWDHNKIESQEKMFSELPANRTNVIFSSIRVVDEKLNIIKEYCNGSAVKNFSEYVFLQGGLIQTSSLFLETSLAIRNQFNPNLKRHQDYDFCLKLESQGAMFECCDKTYSYWVVPSDPLIALKKGYDYNLSLDFYNSYKGLMTTRAGYAFLAKVPLWFSIKQKNMKGFVSSLLKKCGFKTSCMVFLELARLVLTKWMRRDVK</sequence>
<dbReference type="InterPro" id="IPR001173">
    <property type="entry name" value="Glyco_trans_2-like"/>
</dbReference>
<dbReference type="PANTHER" id="PTHR22916:SF3">
    <property type="entry name" value="UDP-GLCNAC:BETAGAL BETA-1,3-N-ACETYLGLUCOSAMINYLTRANSFERASE-LIKE PROTEIN 1"/>
    <property type="match status" value="1"/>
</dbReference>